<dbReference type="GO" id="GO:0003676">
    <property type="term" value="F:nucleic acid binding"/>
    <property type="evidence" value="ECO:0007669"/>
    <property type="project" value="InterPro"/>
</dbReference>
<dbReference type="InterPro" id="IPR036397">
    <property type="entry name" value="RNaseH_sf"/>
</dbReference>
<dbReference type="Gene3D" id="3.30.420.10">
    <property type="entry name" value="Ribonuclease H-like superfamily/Ribonuclease H"/>
    <property type="match status" value="1"/>
</dbReference>
<dbReference type="PROSITE" id="PS50994">
    <property type="entry name" value="INTEGRASE"/>
    <property type="match status" value="1"/>
</dbReference>
<evidence type="ECO:0000313" key="3">
    <source>
        <dbReference type="Proteomes" id="UP000299102"/>
    </source>
</evidence>
<dbReference type="AlphaFoldDB" id="A0A4C1ZM53"/>
<dbReference type="OrthoDB" id="7286671at2759"/>
<evidence type="ECO:0000313" key="2">
    <source>
        <dbReference type="EMBL" id="GBP88402.1"/>
    </source>
</evidence>
<keyword evidence="3" id="KW-1185">Reference proteome</keyword>
<sequence>MRVISSPRPSLSQRGGLREYAPQIEGIFPDKKTMRVFTIPNQETATLTEKLVNDSFSRFEIPLEFHIDHGSNFGSQLSQKVFQILDVHKTRTSAYHPQSKSMVERRN</sequence>
<dbReference type="InterPro" id="IPR001584">
    <property type="entry name" value="Integrase_cat-core"/>
</dbReference>
<dbReference type="Proteomes" id="UP000299102">
    <property type="component" value="Unassembled WGS sequence"/>
</dbReference>
<feature type="domain" description="Integrase catalytic" evidence="1">
    <location>
        <begin position="36"/>
        <end position="107"/>
    </location>
</feature>
<dbReference type="InterPro" id="IPR012337">
    <property type="entry name" value="RNaseH-like_sf"/>
</dbReference>
<dbReference type="EMBL" id="BGZK01001930">
    <property type="protein sequence ID" value="GBP88402.1"/>
    <property type="molecule type" value="Genomic_DNA"/>
</dbReference>
<protein>
    <recommendedName>
        <fullName evidence="1">Integrase catalytic domain-containing protein</fullName>
    </recommendedName>
</protein>
<proteinExistence type="predicted"/>
<dbReference type="STRING" id="151549.A0A4C1ZM53"/>
<dbReference type="SUPFAM" id="SSF53098">
    <property type="entry name" value="Ribonuclease H-like"/>
    <property type="match status" value="1"/>
</dbReference>
<evidence type="ECO:0000259" key="1">
    <source>
        <dbReference type="PROSITE" id="PS50994"/>
    </source>
</evidence>
<gene>
    <name evidence="2" type="ORF">EVAR_71167_1</name>
</gene>
<organism evidence="2 3">
    <name type="scientific">Eumeta variegata</name>
    <name type="common">Bagworm moth</name>
    <name type="synonym">Eumeta japonica</name>
    <dbReference type="NCBI Taxonomy" id="151549"/>
    <lineage>
        <taxon>Eukaryota</taxon>
        <taxon>Metazoa</taxon>
        <taxon>Ecdysozoa</taxon>
        <taxon>Arthropoda</taxon>
        <taxon>Hexapoda</taxon>
        <taxon>Insecta</taxon>
        <taxon>Pterygota</taxon>
        <taxon>Neoptera</taxon>
        <taxon>Endopterygota</taxon>
        <taxon>Lepidoptera</taxon>
        <taxon>Glossata</taxon>
        <taxon>Ditrysia</taxon>
        <taxon>Tineoidea</taxon>
        <taxon>Psychidae</taxon>
        <taxon>Oiketicinae</taxon>
        <taxon>Eumeta</taxon>
    </lineage>
</organism>
<dbReference type="GO" id="GO:0015074">
    <property type="term" value="P:DNA integration"/>
    <property type="evidence" value="ECO:0007669"/>
    <property type="project" value="InterPro"/>
</dbReference>
<comment type="caution">
    <text evidence="2">The sequence shown here is derived from an EMBL/GenBank/DDBJ whole genome shotgun (WGS) entry which is preliminary data.</text>
</comment>
<name>A0A4C1ZM53_EUMVA</name>
<reference evidence="2 3" key="1">
    <citation type="journal article" date="2019" name="Commun. Biol.">
        <title>The bagworm genome reveals a unique fibroin gene that provides high tensile strength.</title>
        <authorList>
            <person name="Kono N."/>
            <person name="Nakamura H."/>
            <person name="Ohtoshi R."/>
            <person name="Tomita M."/>
            <person name="Numata K."/>
            <person name="Arakawa K."/>
        </authorList>
    </citation>
    <scope>NUCLEOTIDE SEQUENCE [LARGE SCALE GENOMIC DNA]</scope>
</reference>
<accession>A0A4C1ZM53</accession>